<dbReference type="GO" id="GO:0016787">
    <property type="term" value="F:hydrolase activity"/>
    <property type="evidence" value="ECO:0007669"/>
    <property type="project" value="UniProtKB-KW"/>
</dbReference>
<dbReference type="InterPro" id="IPR000086">
    <property type="entry name" value="NUDIX_hydrolase_dom"/>
</dbReference>
<evidence type="ECO:0000259" key="3">
    <source>
        <dbReference type="PROSITE" id="PS51462"/>
    </source>
</evidence>
<name>A0A0C9XHX5_9AGAR</name>
<dbReference type="PROSITE" id="PS00893">
    <property type="entry name" value="NUDIX_BOX"/>
    <property type="match status" value="1"/>
</dbReference>
<comment type="similarity">
    <text evidence="2">Belongs to the Nudix hydrolase family.</text>
</comment>
<sequence>MNAITRVVHSMTTGPPPANNSPALPPLQVTRIPLGPGSTPAVPDSAWCSDSFMLGAGMVLIQENTHKIVVVYDSHYKRWFFPRGRKDVGESVEQAALREAYEESGYEPYLFPHFGPCHAPPPPTMDRHYRGPWYEPIFITLGFWRPGSRKRLNHGGEYLTTWYLGGIAEDAVRKPDTGMPDEKDYETHLLSYEDALTKVYGPEVPLLKYAWEIYQDSMQKYMELEAQERRREQPASEVG</sequence>
<dbReference type="SUPFAM" id="SSF55811">
    <property type="entry name" value="Nudix"/>
    <property type="match status" value="1"/>
</dbReference>
<dbReference type="Proteomes" id="UP000054477">
    <property type="component" value="Unassembled WGS sequence"/>
</dbReference>
<dbReference type="PRINTS" id="PR00502">
    <property type="entry name" value="NUDIXFAMILY"/>
</dbReference>
<evidence type="ECO:0000256" key="2">
    <source>
        <dbReference type="RuleBase" id="RU003476"/>
    </source>
</evidence>
<dbReference type="Pfam" id="PF00293">
    <property type="entry name" value="NUDIX"/>
    <property type="match status" value="1"/>
</dbReference>
<evidence type="ECO:0000313" key="5">
    <source>
        <dbReference type="Proteomes" id="UP000054477"/>
    </source>
</evidence>
<feature type="domain" description="Nudix hydrolase" evidence="3">
    <location>
        <begin position="51"/>
        <end position="219"/>
    </location>
</feature>
<keyword evidence="5" id="KW-1185">Reference proteome</keyword>
<accession>A0A0C9XHX5</accession>
<reference evidence="4 5" key="1">
    <citation type="submission" date="2014-04" db="EMBL/GenBank/DDBJ databases">
        <authorList>
            <consortium name="DOE Joint Genome Institute"/>
            <person name="Kuo A."/>
            <person name="Kohler A."/>
            <person name="Nagy L.G."/>
            <person name="Floudas D."/>
            <person name="Copeland A."/>
            <person name="Barry K.W."/>
            <person name="Cichocki N."/>
            <person name="Veneault-Fourrey C."/>
            <person name="LaButti K."/>
            <person name="Lindquist E.A."/>
            <person name="Lipzen A."/>
            <person name="Lundell T."/>
            <person name="Morin E."/>
            <person name="Murat C."/>
            <person name="Sun H."/>
            <person name="Tunlid A."/>
            <person name="Henrissat B."/>
            <person name="Grigoriev I.V."/>
            <person name="Hibbett D.S."/>
            <person name="Martin F."/>
            <person name="Nordberg H.P."/>
            <person name="Cantor M.N."/>
            <person name="Hua S.X."/>
        </authorList>
    </citation>
    <scope>NUCLEOTIDE SEQUENCE [LARGE SCALE GENOMIC DNA]</scope>
    <source>
        <strain evidence="4 5">LaAM-08-1</strain>
    </source>
</reference>
<dbReference type="AlphaFoldDB" id="A0A0C9XHX5"/>
<dbReference type="OrthoDB" id="276276at2759"/>
<reference evidence="5" key="2">
    <citation type="submission" date="2015-01" db="EMBL/GenBank/DDBJ databases">
        <title>Evolutionary Origins and Diversification of the Mycorrhizal Mutualists.</title>
        <authorList>
            <consortium name="DOE Joint Genome Institute"/>
            <consortium name="Mycorrhizal Genomics Consortium"/>
            <person name="Kohler A."/>
            <person name="Kuo A."/>
            <person name="Nagy L.G."/>
            <person name="Floudas D."/>
            <person name="Copeland A."/>
            <person name="Barry K.W."/>
            <person name="Cichocki N."/>
            <person name="Veneault-Fourrey C."/>
            <person name="LaButti K."/>
            <person name="Lindquist E.A."/>
            <person name="Lipzen A."/>
            <person name="Lundell T."/>
            <person name="Morin E."/>
            <person name="Murat C."/>
            <person name="Riley R."/>
            <person name="Ohm R."/>
            <person name="Sun H."/>
            <person name="Tunlid A."/>
            <person name="Henrissat B."/>
            <person name="Grigoriev I.V."/>
            <person name="Hibbett D.S."/>
            <person name="Martin F."/>
        </authorList>
    </citation>
    <scope>NUCLEOTIDE SEQUENCE [LARGE SCALE GENOMIC DNA]</scope>
    <source>
        <strain evidence="5">LaAM-08-1</strain>
    </source>
</reference>
<protein>
    <recommendedName>
        <fullName evidence="3">Nudix hydrolase domain-containing protein</fullName>
    </recommendedName>
</protein>
<keyword evidence="1 2" id="KW-0378">Hydrolase</keyword>
<organism evidence="4 5">
    <name type="scientific">Laccaria amethystina LaAM-08-1</name>
    <dbReference type="NCBI Taxonomy" id="1095629"/>
    <lineage>
        <taxon>Eukaryota</taxon>
        <taxon>Fungi</taxon>
        <taxon>Dikarya</taxon>
        <taxon>Basidiomycota</taxon>
        <taxon>Agaricomycotina</taxon>
        <taxon>Agaricomycetes</taxon>
        <taxon>Agaricomycetidae</taxon>
        <taxon>Agaricales</taxon>
        <taxon>Agaricineae</taxon>
        <taxon>Hydnangiaceae</taxon>
        <taxon>Laccaria</taxon>
    </lineage>
</organism>
<evidence type="ECO:0000313" key="4">
    <source>
        <dbReference type="EMBL" id="KIK04546.1"/>
    </source>
</evidence>
<dbReference type="HOGENOM" id="CLU_037162_2_0_1"/>
<dbReference type="InterPro" id="IPR015797">
    <property type="entry name" value="NUDIX_hydrolase-like_dom_sf"/>
</dbReference>
<dbReference type="PROSITE" id="PS51462">
    <property type="entry name" value="NUDIX"/>
    <property type="match status" value="1"/>
</dbReference>
<dbReference type="InterPro" id="IPR020476">
    <property type="entry name" value="Nudix_hydrolase"/>
</dbReference>
<proteinExistence type="inferred from homology"/>
<dbReference type="Gene3D" id="3.90.79.10">
    <property type="entry name" value="Nucleoside Triphosphate Pyrophosphohydrolase"/>
    <property type="match status" value="1"/>
</dbReference>
<evidence type="ECO:0000256" key="1">
    <source>
        <dbReference type="ARBA" id="ARBA00022801"/>
    </source>
</evidence>
<dbReference type="EMBL" id="KN838568">
    <property type="protein sequence ID" value="KIK04546.1"/>
    <property type="molecule type" value="Genomic_DNA"/>
</dbReference>
<gene>
    <name evidence="4" type="ORF">K443DRAFT_675796</name>
</gene>
<dbReference type="InterPro" id="IPR020084">
    <property type="entry name" value="NUDIX_hydrolase_CS"/>
</dbReference>